<comment type="caution">
    <text evidence="3">The sequence shown here is derived from an EMBL/GenBank/DDBJ whole genome shotgun (WGS) entry which is preliminary data.</text>
</comment>
<feature type="domain" description="MBG" evidence="2">
    <location>
        <begin position="5"/>
        <end position="49"/>
    </location>
</feature>
<keyword evidence="4" id="KW-1185">Reference proteome</keyword>
<feature type="domain" description="MBG" evidence="2">
    <location>
        <begin position="283"/>
        <end position="353"/>
    </location>
</feature>
<dbReference type="AlphaFoldDB" id="A0A066WLX6"/>
<dbReference type="InterPro" id="IPR041286">
    <property type="entry name" value="MBG_2"/>
</dbReference>
<organism evidence="3 4">
    <name type="scientific">Flavobacterium seoulense</name>
    <dbReference type="NCBI Taxonomy" id="1492738"/>
    <lineage>
        <taxon>Bacteria</taxon>
        <taxon>Pseudomonadati</taxon>
        <taxon>Bacteroidota</taxon>
        <taxon>Flavobacteriia</taxon>
        <taxon>Flavobacteriales</taxon>
        <taxon>Flavobacteriaceae</taxon>
        <taxon>Flavobacterium</taxon>
    </lineage>
</organism>
<dbReference type="Pfam" id="PF18676">
    <property type="entry name" value="MBG_2"/>
    <property type="match status" value="10"/>
</dbReference>
<dbReference type="PATRIC" id="fig|1492738.3.peg.1607"/>
<evidence type="ECO:0000313" key="4">
    <source>
        <dbReference type="Proteomes" id="UP000027064"/>
    </source>
</evidence>
<accession>A0A066WLX6</accession>
<evidence type="ECO:0000259" key="2">
    <source>
        <dbReference type="Pfam" id="PF18676"/>
    </source>
</evidence>
<proteinExistence type="predicted"/>
<dbReference type="InterPro" id="IPR026444">
    <property type="entry name" value="Secre_tail"/>
</dbReference>
<feature type="domain" description="MBG" evidence="2">
    <location>
        <begin position="55"/>
        <end position="125"/>
    </location>
</feature>
<protein>
    <submittedName>
        <fullName evidence="3">Hemagglutination activity domain-containing protein</fullName>
    </submittedName>
</protein>
<feature type="domain" description="MBG" evidence="2">
    <location>
        <begin position="663"/>
        <end position="734"/>
    </location>
</feature>
<dbReference type="EMBL" id="JNCA01000016">
    <property type="protein sequence ID" value="KDN55027.1"/>
    <property type="molecule type" value="Genomic_DNA"/>
</dbReference>
<dbReference type="eggNOG" id="COG3210">
    <property type="taxonomic scope" value="Bacteria"/>
</dbReference>
<feature type="domain" description="MBG" evidence="2">
    <location>
        <begin position="511"/>
        <end position="581"/>
    </location>
</feature>
<keyword evidence="1" id="KW-0732">Signal</keyword>
<feature type="domain" description="MBG" evidence="2">
    <location>
        <begin position="587"/>
        <end position="656"/>
    </location>
</feature>
<dbReference type="eggNOG" id="COG2911">
    <property type="taxonomic scope" value="Bacteria"/>
</dbReference>
<feature type="domain" description="MBG" evidence="2">
    <location>
        <begin position="131"/>
        <end position="201"/>
    </location>
</feature>
<feature type="domain" description="MBG" evidence="2">
    <location>
        <begin position="435"/>
        <end position="505"/>
    </location>
</feature>
<feature type="domain" description="MBG" evidence="2">
    <location>
        <begin position="207"/>
        <end position="277"/>
    </location>
</feature>
<dbReference type="STRING" id="1492738.FEM21_16180"/>
<evidence type="ECO:0000256" key="1">
    <source>
        <dbReference type="ARBA" id="ARBA00022729"/>
    </source>
</evidence>
<dbReference type="NCBIfam" id="TIGR04183">
    <property type="entry name" value="Por_Secre_tail"/>
    <property type="match status" value="1"/>
</dbReference>
<dbReference type="Proteomes" id="UP000027064">
    <property type="component" value="Unassembled WGS sequence"/>
</dbReference>
<evidence type="ECO:0000313" key="3">
    <source>
        <dbReference type="EMBL" id="KDN55027.1"/>
    </source>
</evidence>
<gene>
    <name evidence="3" type="ORF">FEM21_16180</name>
</gene>
<name>A0A066WLX6_9FLAO</name>
<feature type="domain" description="MBG" evidence="2">
    <location>
        <begin position="359"/>
        <end position="429"/>
    </location>
</feature>
<reference evidence="3 4" key="1">
    <citation type="submission" date="2014-05" db="EMBL/GenBank/DDBJ databases">
        <title>Genome Sequence of Flavobacterium sp. EM1321.</title>
        <authorList>
            <person name="Shin S.-K."/>
            <person name="Yi H."/>
        </authorList>
    </citation>
    <scope>NUCLEOTIDE SEQUENCE [LARGE SCALE GENOMIC DNA]</scope>
    <source>
        <strain evidence="3 4">EM1321</strain>
    </source>
</reference>
<sequence length="980" mass="102265">MSPALLPGDSFTGSLTRAPGEDIGSYTITQGTLSAGNKYLITYVSNNFSITAKPITVTAAAKNKTYGDVDPELTYTFAPALVTGDSFSGSLNRSTGENVGTYAINQGTLALSGNYTLTYVGADLTIGKKTITVTAAAKNKTYGDVDPTLTYTFAPALVSGDAFSGSLNRSAGENIGTYAINQGTLALSGNYTLTYVGADLTIGKKTITVTAAAKNKTYGDVDPELTYTFAPALVTGDSFSGSLNRSAGENIGTYAINQGTLALSGNYTLTYVGANLTIGKKTITVTAAAKNKTYGDVDPELTYTFAPALVTGDSFSGSLNRSAGENVGTYAINQGALALSGNYTLTYVGADLTIGKKTITVTAAAKNKTYGDVDPELNYTFAPALVTGDSFSGSLNRSAGENIGTYAINQGTLALSGNYTLTYVGADLTIGKKTITVTAAAKNKTYGDVDPELNYTFAPALVTGDAFSGSLNRSAGENVGTYAINQGALALSGNYTLTYVGADLTIGKKTITVTAAAKNKTYGDVDPVLTYTFAPALVTGDAFSGSLNRSAGENVGTYAINQGTLALSGNYTLTYVGADLTIGKKTITVTAAAKNKTYGDVDPALTYTFAPALVTGDAFSGNLNRSAGENIGTYTINQGTLALSGNYTLTYVTNNFVITAKPITVTANASQSKVYGTADPIFTYSVSPALVSGDVFTGALSRAAGNDTGVYPITQGTLNAGTNYSLTYVGSNFTIVKANQTITWNQTLTYGCEGETTVALTATSSSGLPVNYTSSNTNLVAVSGNTLNLLNYGSVNVTAAQLGNNNYNPAPTVVLPLVNSQPNLIRKQFDNIIFFDNSSKNFQSYTWYKNGVLVPGQTDQYFKENGALNGTYHAVATRLDGIQVTTCPITLSPTVEDENIKIVPNPAKSNGDFQVITNVSVNRLQNAHIEVYSVTGSMLIDVRTSQNTVNLKAPSVEGVYIVKMTLANGKYFTKNLLVKN</sequence>